<feature type="region of interest" description="Disordered" evidence="1">
    <location>
        <begin position="150"/>
        <end position="174"/>
    </location>
</feature>
<dbReference type="GO" id="GO:0003700">
    <property type="term" value="F:DNA-binding transcription factor activity"/>
    <property type="evidence" value="ECO:0007669"/>
    <property type="project" value="InterPro"/>
</dbReference>
<dbReference type="InterPro" id="IPR036388">
    <property type="entry name" value="WH-like_DNA-bd_sf"/>
</dbReference>
<feature type="domain" description="HTH marR-type" evidence="2">
    <location>
        <begin position="1"/>
        <end position="150"/>
    </location>
</feature>
<gene>
    <name evidence="3" type="ORF">FM119_03290</name>
</gene>
<dbReference type="SMART" id="SM00347">
    <property type="entry name" value="HTH_MARR"/>
    <property type="match status" value="1"/>
</dbReference>
<protein>
    <submittedName>
        <fullName evidence="3">Transcriptional regulator, MarR family</fullName>
    </submittedName>
</protein>
<keyword evidence="4" id="KW-1185">Reference proteome</keyword>
<dbReference type="InterPro" id="IPR000835">
    <property type="entry name" value="HTH_MarR-typ"/>
</dbReference>
<dbReference type="PANTHER" id="PTHR39515">
    <property type="entry name" value="CONSERVED PROTEIN"/>
    <property type="match status" value="1"/>
</dbReference>
<dbReference type="Pfam" id="PF01047">
    <property type="entry name" value="MarR"/>
    <property type="match status" value="1"/>
</dbReference>
<dbReference type="AlphaFoldDB" id="A0A1R4ITY4"/>
<organism evidence="3 4">
    <name type="scientific">Mycetocola reblochoni REB411</name>
    <dbReference type="NCBI Taxonomy" id="1255698"/>
    <lineage>
        <taxon>Bacteria</taxon>
        <taxon>Bacillati</taxon>
        <taxon>Actinomycetota</taxon>
        <taxon>Actinomycetes</taxon>
        <taxon>Micrococcales</taxon>
        <taxon>Microbacteriaceae</taxon>
        <taxon>Mycetocola</taxon>
    </lineage>
</organism>
<dbReference type="Proteomes" id="UP000196778">
    <property type="component" value="Unassembled WGS sequence"/>
</dbReference>
<evidence type="ECO:0000313" key="3">
    <source>
        <dbReference type="EMBL" id="SJN22783.1"/>
    </source>
</evidence>
<evidence type="ECO:0000313" key="4">
    <source>
        <dbReference type="Proteomes" id="UP000196778"/>
    </source>
</evidence>
<dbReference type="InterPro" id="IPR052526">
    <property type="entry name" value="HTH-type_Bedaq_tolerance"/>
</dbReference>
<dbReference type="PROSITE" id="PS50995">
    <property type="entry name" value="HTH_MARR_2"/>
    <property type="match status" value="1"/>
</dbReference>
<dbReference type="InterPro" id="IPR036390">
    <property type="entry name" value="WH_DNA-bd_sf"/>
</dbReference>
<dbReference type="SUPFAM" id="SSF46785">
    <property type="entry name" value="Winged helix' DNA-binding domain"/>
    <property type="match status" value="1"/>
</dbReference>
<dbReference type="EMBL" id="FUKR01000022">
    <property type="protein sequence ID" value="SJN22783.1"/>
    <property type="molecule type" value="Genomic_DNA"/>
</dbReference>
<dbReference type="Gene3D" id="1.10.10.10">
    <property type="entry name" value="Winged helix-like DNA-binding domain superfamily/Winged helix DNA-binding domain"/>
    <property type="match status" value="1"/>
</dbReference>
<accession>A0A1R4ITY4</accession>
<name>A0A1R4ITY4_9MICO</name>
<reference evidence="4" key="1">
    <citation type="submission" date="2017-02" db="EMBL/GenBank/DDBJ databases">
        <authorList>
            <person name="Dridi B."/>
        </authorList>
    </citation>
    <scope>NUCLEOTIDE SEQUENCE [LARGE SCALE GENOMIC DNA]</scope>
    <source>
        <strain evidence="4">EB411</strain>
    </source>
</reference>
<evidence type="ECO:0000256" key="1">
    <source>
        <dbReference type="SAM" id="MobiDB-lite"/>
    </source>
</evidence>
<evidence type="ECO:0000259" key="2">
    <source>
        <dbReference type="PROSITE" id="PS50995"/>
    </source>
</evidence>
<sequence length="174" mass="18365">MMTRSSDSDAPANEAGLDAASALITASARFARQATRIAEPQRSVIAWRVLATLHRDGPQRVGDLAVRERISQPTMTGVVKRLTDDGLLARSADPDDGRASLVDVTAHGAAELGLFRRRSAGRLLPALGRLDAAERDTLLAATALLDRLADALGEPAPEPPRSAEPTRGGEQSTP</sequence>
<dbReference type="PANTHER" id="PTHR39515:SF2">
    <property type="entry name" value="HTH-TYPE TRANSCRIPTIONAL REGULATOR RV0880"/>
    <property type="match status" value="1"/>
</dbReference>
<proteinExistence type="predicted"/>